<dbReference type="Pfam" id="PF08220">
    <property type="entry name" value="HTH_DeoR"/>
    <property type="match status" value="1"/>
</dbReference>
<keyword evidence="1" id="KW-0805">Transcription regulation</keyword>
<keyword evidence="6" id="KW-1185">Reference proteome</keyword>
<keyword evidence="2" id="KW-0238">DNA-binding</keyword>
<reference evidence="6" key="1">
    <citation type="journal article" date="2010" name="Stand. Genomic Sci.">
        <title>Complete genome sequence of 'Thermobaculum terrenum' type strain (YNP1).</title>
        <authorList>
            <person name="Kiss H."/>
            <person name="Cleland D."/>
            <person name="Lapidus A."/>
            <person name="Lucas S."/>
            <person name="Glavina Del Rio T."/>
            <person name="Nolan M."/>
            <person name="Tice H."/>
            <person name="Han C."/>
            <person name="Goodwin L."/>
            <person name="Pitluck S."/>
            <person name="Liolios K."/>
            <person name="Ivanova N."/>
            <person name="Mavromatis K."/>
            <person name="Ovchinnikova G."/>
            <person name="Pati A."/>
            <person name="Chen A."/>
            <person name="Palaniappan K."/>
            <person name="Land M."/>
            <person name="Hauser L."/>
            <person name="Chang Y."/>
            <person name="Jeffries C."/>
            <person name="Lu M."/>
            <person name="Brettin T."/>
            <person name="Detter J."/>
            <person name="Goker M."/>
            <person name="Tindall B."/>
            <person name="Beck B."/>
            <person name="McDermott T."/>
            <person name="Woyke T."/>
            <person name="Bristow J."/>
            <person name="Eisen J."/>
            <person name="Markowitz V."/>
            <person name="Hugenholtz P."/>
            <person name="Kyrpides N."/>
            <person name="Klenk H."/>
            <person name="Cheng J."/>
        </authorList>
    </citation>
    <scope>NUCLEOTIDE SEQUENCE [LARGE SCALE GENOMIC DNA]</scope>
    <source>
        <strain evidence="6">ATCC BAA-798 / YNP1</strain>
    </source>
</reference>
<evidence type="ECO:0000313" key="5">
    <source>
        <dbReference type="EMBL" id="ACZ42947.1"/>
    </source>
</evidence>
<dbReference type="Proteomes" id="UP000000323">
    <property type="component" value="Chromosome 2"/>
</dbReference>
<dbReference type="InterPro" id="IPR036390">
    <property type="entry name" value="WH_DNA-bd_sf"/>
</dbReference>
<proteinExistence type="predicted"/>
<dbReference type="InterPro" id="IPR001034">
    <property type="entry name" value="DeoR_HTH"/>
</dbReference>
<organism evidence="5 6">
    <name type="scientific">Thermobaculum terrenum (strain ATCC BAA-798 / CCMEE 7001 / YNP1)</name>
    <dbReference type="NCBI Taxonomy" id="525904"/>
    <lineage>
        <taxon>Bacteria</taxon>
        <taxon>Bacillati</taxon>
        <taxon>Chloroflexota</taxon>
        <taxon>Chloroflexia</taxon>
        <taxon>Candidatus Thermobaculales</taxon>
        <taxon>Candidatus Thermobaculaceae</taxon>
        <taxon>Thermobaculum</taxon>
    </lineage>
</organism>
<dbReference type="InterPro" id="IPR018356">
    <property type="entry name" value="Tscrpt_reg_HTH_DeoR_CS"/>
</dbReference>
<dbReference type="InterPro" id="IPR037171">
    <property type="entry name" value="NagB/RpiA_transferase-like"/>
</dbReference>
<dbReference type="KEGG" id="ttr:Tter_2043"/>
<dbReference type="HOGENOM" id="CLU_060699_3_0_0"/>
<gene>
    <name evidence="5" type="ordered locus">Tter_2043</name>
</gene>
<dbReference type="STRING" id="525904.Tter_2043"/>
<name>D1CGS6_THET1</name>
<dbReference type="GO" id="GO:0003677">
    <property type="term" value="F:DNA binding"/>
    <property type="evidence" value="ECO:0007669"/>
    <property type="project" value="UniProtKB-KW"/>
</dbReference>
<dbReference type="InterPro" id="IPR036388">
    <property type="entry name" value="WH-like_DNA-bd_sf"/>
</dbReference>
<evidence type="ECO:0000313" key="6">
    <source>
        <dbReference type="Proteomes" id="UP000000323"/>
    </source>
</evidence>
<dbReference type="Pfam" id="PF00455">
    <property type="entry name" value="DeoRC"/>
    <property type="match status" value="1"/>
</dbReference>
<dbReference type="InterPro" id="IPR014036">
    <property type="entry name" value="DeoR-like_C"/>
</dbReference>
<evidence type="ECO:0000256" key="1">
    <source>
        <dbReference type="ARBA" id="ARBA00023015"/>
    </source>
</evidence>
<dbReference type="PANTHER" id="PTHR30363:SF44">
    <property type="entry name" value="AGA OPERON TRANSCRIPTIONAL REPRESSOR-RELATED"/>
    <property type="match status" value="1"/>
</dbReference>
<keyword evidence="3" id="KW-0804">Transcription</keyword>
<dbReference type="OrthoDB" id="7688673at2"/>
<protein>
    <submittedName>
        <fullName evidence="5">Transcriptional regulator, DeoR family</fullName>
    </submittedName>
</protein>
<dbReference type="RefSeq" id="WP_012875978.1">
    <property type="nucleotide sequence ID" value="NC_013526.1"/>
</dbReference>
<evidence type="ECO:0000259" key="4">
    <source>
        <dbReference type="PROSITE" id="PS51000"/>
    </source>
</evidence>
<dbReference type="SUPFAM" id="SSF46785">
    <property type="entry name" value="Winged helix' DNA-binding domain"/>
    <property type="match status" value="1"/>
</dbReference>
<dbReference type="PROSITE" id="PS51000">
    <property type="entry name" value="HTH_DEOR_2"/>
    <property type="match status" value="1"/>
</dbReference>
<dbReference type="Gene3D" id="1.10.10.10">
    <property type="entry name" value="Winged helix-like DNA-binding domain superfamily/Winged helix DNA-binding domain"/>
    <property type="match status" value="1"/>
</dbReference>
<dbReference type="SUPFAM" id="SSF100950">
    <property type="entry name" value="NagB/RpiA/CoA transferase-like"/>
    <property type="match status" value="1"/>
</dbReference>
<dbReference type="InterPro" id="IPR050313">
    <property type="entry name" value="Carb_Metab_HTH_regulators"/>
</dbReference>
<dbReference type="GO" id="GO:0003700">
    <property type="term" value="F:DNA-binding transcription factor activity"/>
    <property type="evidence" value="ECO:0007669"/>
    <property type="project" value="InterPro"/>
</dbReference>
<dbReference type="EMBL" id="CP001826">
    <property type="protein sequence ID" value="ACZ42947.1"/>
    <property type="molecule type" value="Genomic_DNA"/>
</dbReference>
<dbReference type="PRINTS" id="PR00037">
    <property type="entry name" value="HTHLACR"/>
</dbReference>
<evidence type="ECO:0000256" key="3">
    <source>
        <dbReference type="ARBA" id="ARBA00023163"/>
    </source>
</evidence>
<dbReference type="eggNOG" id="COG1349">
    <property type="taxonomic scope" value="Bacteria"/>
</dbReference>
<sequence>MATNGKSGERSLVPEERRRRILERLRKEGGVSVSALEQELGVSSMTIRRDLEVLEQQGKARRTHGGAILPELAGHEDSFQQRVETNVEQKKRLGEAAAAKISAGESVFLDASSTSYYAARSILDAGKKVTVIASLVPIMDLLSSQPLSGVDLIGLGGSLRKLTRSFVGPQTTRAISAYFTDKVFLSVRGVTQDGHLTDPDPLEAEVKRAMIAHAREAILLVDGSKFGAQALCVVAHVSNLSLVITTSDAPEEAIRSITQLGVPVEIV</sequence>
<dbReference type="SMART" id="SM01134">
    <property type="entry name" value="DeoRC"/>
    <property type="match status" value="1"/>
</dbReference>
<feature type="domain" description="HTH deoR-type" evidence="4">
    <location>
        <begin position="14"/>
        <end position="69"/>
    </location>
</feature>
<accession>D1CGS6</accession>
<dbReference type="AlphaFoldDB" id="D1CGS6"/>
<dbReference type="PANTHER" id="PTHR30363">
    <property type="entry name" value="HTH-TYPE TRANSCRIPTIONAL REGULATOR SRLR-RELATED"/>
    <property type="match status" value="1"/>
</dbReference>
<dbReference type="PROSITE" id="PS00894">
    <property type="entry name" value="HTH_DEOR_1"/>
    <property type="match status" value="1"/>
</dbReference>
<evidence type="ECO:0000256" key="2">
    <source>
        <dbReference type="ARBA" id="ARBA00023125"/>
    </source>
</evidence>
<dbReference type="SMART" id="SM00420">
    <property type="entry name" value="HTH_DEOR"/>
    <property type="match status" value="1"/>
</dbReference>